<dbReference type="OrthoDB" id="6132759at2759"/>
<keyword evidence="14" id="KW-1185">Reference proteome</keyword>
<protein>
    <submittedName>
        <fullName evidence="13">Sodium/glucose cotransporter 2</fullName>
    </submittedName>
</protein>
<dbReference type="GO" id="GO:0005886">
    <property type="term" value="C:plasma membrane"/>
    <property type="evidence" value="ECO:0007669"/>
    <property type="project" value="UniProtKB-SubCell"/>
</dbReference>
<dbReference type="Pfam" id="PF00474">
    <property type="entry name" value="SSF"/>
    <property type="match status" value="1"/>
</dbReference>
<evidence type="ECO:0000256" key="2">
    <source>
        <dbReference type="ARBA" id="ARBA00006434"/>
    </source>
</evidence>
<dbReference type="Gene3D" id="1.20.1730.10">
    <property type="entry name" value="Sodium/glucose cotransporter"/>
    <property type="match status" value="2"/>
</dbReference>
<feature type="transmembrane region" description="Helical" evidence="12">
    <location>
        <begin position="424"/>
        <end position="446"/>
    </location>
</feature>
<feature type="transmembrane region" description="Helical" evidence="12">
    <location>
        <begin position="369"/>
        <end position="389"/>
    </location>
</feature>
<dbReference type="InterPro" id="IPR001734">
    <property type="entry name" value="Na/solute_symporter"/>
</dbReference>
<keyword evidence="5 12" id="KW-0812">Transmembrane</keyword>
<keyword evidence="9 12" id="KW-0472">Membrane</keyword>
<evidence type="ECO:0000256" key="12">
    <source>
        <dbReference type="SAM" id="Phobius"/>
    </source>
</evidence>
<gene>
    <name evidence="13" type="primary">Slc5a2</name>
    <name evidence="13" type="ORF">Anas_00222</name>
</gene>
<evidence type="ECO:0000256" key="9">
    <source>
        <dbReference type="ARBA" id="ARBA00023136"/>
    </source>
</evidence>
<evidence type="ECO:0000256" key="4">
    <source>
        <dbReference type="ARBA" id="ARBA00022475"/>
    </source>
</evidence>
<evidence type="ECO:0000256" key="5">
    <source>
        <dbReference type="ARBA" id="ARBA00022692"/>
    </source>
</evidence>
<evidence type="ECO:0000256" key="6">
    <source>
        <dbReference type="ARBA" id="ARBA00022989"/>
    </source>
</evidence>
<evidence type="ECO:0000256" key="3">
    <source>
        <dbReference type="ARBA" id="ARBA00022448"/>
    </source>
</evidence>
<dbReference type="GO" id="GO:0015293">
    <property type="term" value="F:symporter activity"/>
    <property type="evidence" value="ECO:0007669"/>
    <property type="project" value="TreeGrafter"/>
</dbReference>
<keyword evidence="8" id="KW-0406">Ion transport</keyword>
<dbReference type="InterPro" id="IPR051163">
    <property type="entry name" value="Sodium:Solute_Symporter_SSF"/>
</dbReference>
<dbReference type="Proteomes" id="UP000326759">
    <property type="component" value="Unassembled WGS sequence"/>
</dbReference>
<feature type="transmembrane region" description="Helical" evidence="12">
    <location>
        <begin position="192"/>
        <end position="215"/>
    </location>
</feature>
<comment type="subcellular location">
    <subcellularLocation>
        <location evidence="1">Cell membrane</location>
        <topology evidence="1">Multi-pass membrane protein</topology>
    </subcellularLocation>
</comment>
<keyword evidence="10" id="KW-0739">Sodium transport</keyword>
<feature type="transmembrane region" description="Helical" evidence="12">
    <location>
        <begin position="120"/>
        <end position="139"/>
    </location>
</feature>
<dbReference type="AlphaFoldDB" id="A0A5N5TLU4"/>
<evidence type="ECO:0000256" key="8">
    <source>
        <dbReference type="ARBA" id="ARBA00023065"/>
    </source>
</evidence>
<feature type="transmembrane region" description="Helical" evidence="12">
    <location>
        <begin position="401"/>
        <end position="418"/>
    </location>
</feature>
<evidence type="ECO:0000256" key="11">
    <source>
        <dbReference type="RuleBase" id="RU362091"/>
    </source>
</evidence>
<proteinExistence type="inferred from homology"/>
<organism evidence="13 14">
    <name type="scientific">Armadillidium nasatum</name>
    <dbReference type="NCBI Taxonomy" id="96803"/>
    <lineage>
        <taxon>Eukaryota</taxon>
        <taxon>Metazoa</taxon>
        <taxon>Ecdysozoa</taxon>
        <taxon>Arthropoda</taxon>
        <taxon>Crustacea</taxon>
        <taxon>Multicrustacea</taxon>
        <taxon>Malacostraca</taxon>
        <taxon>Eumalacostraca</taxon>
        <taxon>Peracarida</taxon>
        <taxon>Isopoda</taxon>
        <taxon>Oniscidea</taxon>
        <taxon>Crinocheta</taxon>
        <taxon>Armadillidiidae</taxon>
        <taxon>Armadillidium</taxon>
    </lineage>
</organism>
<keyword evidence="4" id="KW-1003">Cell membrane</keyword>
<feature type="transmembrane region" description="Helical" evidence="12">
    <location>
        <begin position="78"/>
        <end position="100"/>
    </location>
</feature>
<evidence type="ECO:0000313" key="14">
    <source>
        <dbReference type="Proteomes" id="UP000326759"/>
    </source>
</evidence>
<dbReference type="GO" id="GO:0006814">
    <property type="term" value="P:sodium ion transport"/>
    <property type="evidence" value="ECO:0007669"/>
    <property type="project" value="UniProtKB-KW"/>
</dbReference>
<evidence type="ECO:0000313" key="13">
    <source>
        <dbReference type="EMBL" id="KAB7507140.1"/>
    </source>
</evidence>
<feature type="transmembrane region" description="Helical" evidence="12">
    <location>
        <begin position="227"/>
        <end position="252"/>
    </location>
</feature>
<evidence type="ECO:0000256" key="7">
    <source>
        <dbReference type="ARBA" id="ARBA00023053"/>
    </source>
</evidence>
<name>A0A5N5TLU4_9CRUS</name>
<comment type="caution">
    <text evidence="13">The sequence shown here is derived from an EMBL/GenBank/DDBJ whole genome shotgun (WGS) entry which is preliminary data.</text>
</comment>
<sequence>MELSTMSIVHVITIQVPFQKIPFQRLIASEMFIRICDTLQYWVSFEMVEYSFYDNLKFQGKEERQFVMQLEVSSNIGIVDYCFFGAMLILSGAIGLYTSFVGNKSPEEFLMGNRSFRPLPVAMSVLTSFVSSISLLGFSGEAYAYGTQISIFVLGSVFAIIFVIHVSLPILYPLKLTSVNEYIELRFKSDNLRLVISLLTFVKVILYMGVCLYAPTIALVSVTKLNTLTYIFLLGVVCTIYSAFGGIRAVIWTDVFQLTVMLIGLVLVITIGCIQNGGLIKVLYIASEGGRLDMFNMSLSPFVRHTFLNSFVFGFFFCLHVFGSDQVYVQRACSVKSHSNAKRFNSLRSIRGMRSNGPWHNQRTGTDNALFPIIIGSIMIGLAVVASYGESIIDISNTIGATFNGPILGVFLIGYFLPKCNLKGVWTGFIVSSAFTIWIAMGATFYKELPDLLPFSADKCENVNFTSITNSSFVEEFTMLKNETEDSTDDSYISRKDMIPIQ</sequence>
<evidence type="ECO:0000256" key="10">
    <source>
        <dbReference type="ARBA" id="ARBA00023201"/>
    </source>
</evidence>
<feature type="transmembrane region" description="Helical" evidence="12">
    <location>
        <begin position="258"/>
        <end position="284"/>
    </location>
</feature>
<keyword evidence="6 12" id="KW-1133">Transmembrane helix</keyword>
<dbReference type="PROSITE" id="PS50283">
    <property type="entry name" value="NA_SOLUT_SYMP_3"/>
    <property type="match status" value="1"/>
</dbReference>
<evidence type="ECO:0000256" key="1">
    <source>
        <dbReference type="ARBA" id="ARBA00004651"/>
    </source>
</evidence>
<dbReference type="PANTHER" id="PTHR42985:SF40">
    <property type="entry name" value="LD47995P-RELATED"/>
    <property type="match status" value="1"/>
</dbReference>
<reference evidence="13 14" key="1">
    <citation type="journal article" date="2019" name="PLoS Biol.">
        <title>Sex chromosomes control vertical transmission of feminizing Wolbachia symbionts in an isopod.</title>
        <authorList>
            <person name="Becking T."/>
            <person name="Chebbi M.A."/>
            <person name="Giraud I."/>
            <person name="Moumen B."/>
            <person name="Laverre T."/>
            <person name="Caubet Y."/>
            <person name="Peccoud J."/>
            <person name="Gilbert C."/>
            <person name="Cordaux R."/>
        </authorList>
    </citation>
    <scope>NUCLEOTIDE SEQUENCE [LARGE SCALE GENOMIC DNA]</scope>
    <source>
        <strain evidence="13">ANa2</strain>
        <tissue evidence="13">Whole body excluding digestive tract and cuticle</tissue>
    </source>
</reference>
<accession>A0A5N5TLU4</accession>
<keyword evidence="7" id="KW-0915">Sodium</keyword>
<dbReference type="PANTHER" id="PTHR42985">
    <property type="entry name" value="SODIUM-COUPLED MONOCARBOXYLATE TRANSPORTER"/>
    <property type="match status" value="1"/>
</dbReference>
<dbReference type="EMBL" id="SEYY01000480">
    <property type="protein sequence ID" value="KAB7507140.1"/>
    <property type="molecule type" value="Genomic_DNA"/>
</dbReference>
<comment type="similarity">
    <text evidence="2 11">Belongs to the sodium:solute symporter (SSF) (TC 2.A.21) family.</text>
</comment>
<dbReference type="InterPro" id="IPR038377">
    <property type="entry name" value="Na/Glc_symporter_sf"/>
</dbReference>
<feature type="transmembrane region" description="Helical" evidence="12">
    <location>
        <begin position="151"/>
        <end position="172"/>
    </location>
</feature>
<feature type="transmembrane region" description="Helical" evidence="12">
    <location>
        <begin position="305"/>
        <end position="322"/>
    </location>
</feature>
<keyword evidence="3" id="KW-0813">Transport</keyword>